<feature type="region of interest" description="Disordered" evidence="1">
    <location>
        <begin position="36"/>
        <end position="58"/>
    </location>
</feature>
<organism evidence="2 3">
    <name type="scientific">Cuscuta epithymum</name>
    <dbReference type="NCBI Taxonomy" id="186058"/>
    <lineage>
        <taxon>Eukaryota</taxon>
        <taxon>Viridiplantae</taxon>
        <taxon>Streptophyta</taxon>
        <taxon>Embryophyta</taxon>
        <taxon>Tracheophyta</taxon>
        <taxon>Spermatophyta</taxon>
        <taxon>Magnoliopsida</taxon>
        <taxon>eudicotyledons</taxon>
        <taxon>Gunneridae</taxon>
        <taxon>Pentapetalae</taxon>
        <taxon>asterids</taxon>
        <taxon>lamiids</taxon>
        <taxon>Solanales</taxon>
        <taxon>Convolvulaceae</taxon>
        <taxon>Cuscuteae</taxon>
        <taxon>Cuscuta</taxon>
        <taxon>Cuscuta subgen. Cuscuta</taxon>
    </lineage>
</organism>
<dbReference type="EMBL" id="CAMAPF010000006">
    <property type="protein sequence ID" value="CAH9056911.1"/>
    <property type="molecule type" value="Genomic_DNA"/>
</dbReference>
<dbReference type="AlphaFoldDB" id="A0AAV0C1W9"/>
<dbReference type="Proteomes" id="UP001152523">
    <property type="component" value="Unassembled WGS sequence"/>
</dbReference>
<comment type="caution">
    <text evidence="2">The sequence shown here is derived from an EMBL/GenBank/DDBJ whole genome shotgun (WGS) entry which is preliminary data.</text>
</comment>
<evidence type="ECO:0000313" key="3">
    <source>
        <dbReference type="Proteomes" id="UP001152523"/>
    </source>
</evidence>
<accession>A0AAV0C1W9</accession>
<proteinExistence type="predicted"/>
<name>A0AAV0C1W9_9ASTE</name>
<sequence>MLATSDSVAGGVSPEAGITKWSAAASSIQRAYTRLRFHGGGNDDGGSGDSGGSGSSGSSFPDLEFSRIIFSEIFFLRNLLPPILLSRMLFLCWNQSTRMNFL</sequence>
<evidence type="ECO:0000313" key="2">
    <source>
        <dbReference type="EMBL" id="CAH9056911.1"/>
    </source>
</evidence>
<feature type="compositionally biased region" description="Gly residues" evidence="1">
    <location>
        <begin position="38"/>
        <end position="55"/>
    </location>
</feature>
<reference evidence="2" key="1">
    <citation type="submission" date="2022-07" db="EMBL/GenBank/DDBJ databases">
        <authorList>
            <person name="Macas J."/>
            <person name="Novak P."/>
            <person name="Neumann P."/>
        </authorList>
    </citation>
    <scope>NUCLEOTIDE SEQUENCE</scope>
</reference>
<gene>
    <name evidence="2" type="ORF">CEPIT_LOCUS1030</name>
</gene>
<keyword evidence="3" id="KW-1185">Reference proteome</keyword>
<protein>
    <submittedName>
        <fullName evidence="2">Uncharacterized protein</fullName>
    </submittedName>
</protein>
<evidence type="ECO:0000256" key="1">
    <source>
        <dbReference type="SAM" id="MobiDB-lite"/>
    </source>
</evidence>